<sequence>MSKPSHHILNDDFCTSRQSRLFPGNAVFDNPGALKRYEAGQDGETYMYIRAPCHEAQGSSGAVAAHSGSVLIAVDGGCRRNGQPNSLAACSIYFSPSSSYNRAKVLPADRVTPTSQRAELTGRIMALEAAKRLMLPRMLMPKGKVPGLKQIVIKADSEYLVRGAAEWISKWKRNQWKNSRGAPVANRDLFETLDNDIKELEDGDVLVQFWHVPREQNQEADSLANEALDKREKGIRETNRQAKIFVLCLEEVPLFNEMYAGFWNTLEDYAQVQQETDARSALDYLGAHRPDKILVVDPEVANKRKHQALLSKLKEYVSSGGTVIFCCIFSSFISPPELTAFFRTHFELPWESGSYQRLTARINQIAAAKVPSPARLPALSNQKALHLKNVAHEARLYEPFDGWDSQRTETPAAWTKIGQGWIGYVGDINNEEATVQIILGMCGL</sequence>
<dbReference type="PANTHER" id="PTHR10642:SF26">
    <property type="entry name" value="RIBONUCLEASE H1"/>
    <property type="match status" value="1"/>
</dbReference>
<proteinExistence type="inferred from homology"/>
<dbReference type="Pfam" id="PF00075">
    <property type="entry name" value="RNase_H"/>
    <property type="match status" value="1"/>
</dbReference>
<keyword evidence="7" id="KW-0378">Hydrolase</keyword>
<dbReference type="InterPro" id="IPR050092">
    <property type="entry name" value="RNase_H"/>
</dbReference>
<protein>
    <recommendedName>
        <fullName evidence="3">ribonuclease H</fullName>
        <ecNumber evidence="3">3.1.26.4</ecNumber>
    </recommendedName>
</protein>
<dbReference type="PROSITE" id="PS50879">
    <property type="entry name" value="RNASE_H_1"/>
    <property type="match status" value="1"/>
</dbReference>
<keyword evidence="10" id="KW-1185">Reference proteome</keyword>
<comment type="caution">
    <text evidence="9">The sequence shown here is derived from an EMBL/GenBank/DDBJ whole genome shotgun (WGS) entry which is preliminary data.</text>
</comment>
<dbReference type="CDD" id="cd13934">
    <property type="entry name" value="RNase_H_Dikarya_like"/>
    <property type="match status" value="1"/>
</dbReference>
<dbReference type="InterPro" id="IPR002156">
    <property type="entry name" value="RNaseH_domain"/>
</dbReference>
<dbReference type="RefSeq" id="XP_066656852.1">
    <property type="nucleotide sequence ID" value="XM_066799712.1"/>
</dbReference>
<name>A0ABR1LYG2_9PEZI</name>
<evidence type="ECO:0000256" key="6">
    <source>
        <dbReference type="ARBA" id="ARBA00022759"/>
    </source>
</evidence>
<evidence type="ECO:0000256" key="4">
    <source>
        <dbReference type="ARBA" id="ARBA00022722"/>
    </source>
</evidence>
<accession>A0ABR1LYG2</accession>
<evidence type="ECO:0000256" key="7">
    <source>
        <dbReference type="ARBA" id="ARBA00022801"/>
    </source>
</evidence>
<gene>
    <name evidence="9" type="ORF">J3D65DRAFT_619115</name>
</gene>
<keyword evidence="4" id="KW-0540">Nuclease</keyword>
<organism evidence="9 10">
    <name type="scientific">Phyllosticta citribraziliensis</name>
    <dbReference type="NCBI Taxonomy" id="989973"/>
    <lineage>
        <taxon>Eukaryota</taxon>
        <taxon>Fungi</taxon>
        <taxon>Dikarya</taxon>
        <taxon>Ascomycota</taxon>
        <taxon>Pezizomycotina</taxon>
        <taxon>Dothideomycetes</taxon>
        <taxon>Dothideomycetes incertae sedis</taxon>
        <taxon>Botryosphaeriales</taxon>
        <taxon>Phyllostictaceae</taxon>
        <taxon>Phyllosticta</taxon>
    </lineage>
</organism>
<dbReference type="Gene3D" id="3.30.420.10">
    <property type="entry name" value="Ribonuclease H-like superfamily/Ribonuclease H"/>
    <property type="match status" value="1"/>
</dbReference>
<dbReference type="InterPro" id="IPR012337">
    <property type="entry name" value="RNaseH-like_sf"/>
</dbReference>
<dbReference type="Proteomes" id="UP001360953">
    <property type="component" value="Unassembled WGS sequence"/>
</dbReference>
<evidence type="ECO:0000256" key="1">
    <source>
        <dbReference type="ARBA" id="ARBA00000077"/>
    </source>
</evidence>
<dbReference type="InterPro" id="IPR036397">
    <property type="entry name" value="RNaseH_sf"/>
</dbReference>
<dbReference type="EMBL" id="JBBPEH010000004">
    <property type="protein sequence ID" value="KAK7539581.1"/>
    <property type="molecule type" value="Genomic_DNA"/>
</dbReference>
<dbReference type="SUPFAM" id="SSF53098">
    <property type="entry name" value="Ribonuclease H-like"/>
    <property type="match status" value="1"/>
</dbReference>
<feature type="domain" description="RNase H type-1" evidence="8">
    <location>
        <begin position="66"/>
        <end position="229"/>
    </location>
</feature>
<dbReference type="GeneID" id="92032618"/>
<evidence type="ECO:0000313" key="10">
    <source>
        <dbReference type="Proteomes" id="UP001360953"/>
    </source>
</evidence>
<comment type="catalytic activity">
    <reaction evidence="1">
        <text>Endonucleolytic cleavage to 5'-phosphomonoester.</text>
        <dbReference type="EC" id="3.1.26.4"/>
    </reaction>
</comment>
<evidence type="ECO:0000259" key="8">
    <source>
        <dbReference type="PROSITE" id="PS50879"/>
    </source>
</evidence>
<reference evidence="9 10" key="1">
    <citation type="submission" date="2024-04" db="EMBL/GenBank/DDBJ databases">
        <title>Phyllosticta paracitricarpa is synonymous to the EU quarantine fungus P. citricarpa based on phylogenomic analyses.</title>
        <authorList>
            <consortium name="Lawrence Berkeley National Laboratory"/>
            <person name="Van ingen-buijs V.A."/>
            <person name="Van westerhoven A.C."/>
            <person name="Haridas S."/>
            <person name="Skiadas P."/>
            <person name="Martin F."/>
            <person name="Groenewald J.Z."/>
            <person name="Crous P.W."/>
            <person name="Seidl M.F."/>
        </authorList>
    </citation>
    <scope>NUCLEOTIDE SEQUENCE [LARGE SCALE GENOMIC DNA]</scope>
    <source>
        <strain evidence="9 10">CPC 17464</strain>
    </source>
</reference>
<evidence type="ECO:0000256" key="2">
    <source>
        <dbReference type="ARBA" id="ARBA00005300"/>
    </source>
</evidence>
<dbReference type="PANTHER" id="PTHR10642">
    <property type="entry name" value="RIBONUCLEASE H1"/>
    <property type="match status" value="1"/>
</dbReference>
<evidence type="ECO:0000256" key="5">
    <source>
        <dbReference type="ARBA" id="ARBA00022723"/>
    </source>
</evidence>
<keyword evidence="6" id="KW-0255">Endonuclease</keyword>
<comment type="similarity">
    <text evidence="2">Belongs to the RNase H family.</text>
</comment>
<evidence type="ECO:0000256" key="3">
    <source>
        <dbReference type="ARBA" id="ARBA00012180"/>
    </source>
</evidence>
<keyword evidence="5" id="KW-0479">Metal-binding</keyword>
<evidence type="ECO:0000313" key="9">
    <source>
        <dbReference type="EMBL" id="KAK7539581.1"/>
    </source>
</evidence>
<dbReference type="EC" id="3.1.26.4" evidence="3"/>